<evidence type="ECO:0000313" key="3">
    <source>
        <dbReference type="EMBL" id="ORY45010.1"/>
    </source>
</evidence>
<feature type="transmembrane region" description="Helical" evidence="2">
    <location>
        <begin position="41"/>
        <end position="60"/>
    </location>
</feature>
<keyword evidence="2" id="KW-0472">Membrane</keyword>
<name>A0A1Y2CD82_9FUNG</name>
<feature type="transmembrane region" description="Helical" evidence="2">
    <location>
        <begin position="192"/>
        <end position="216"/>
    </location>
</feature>
<keyword evidence="2" id="KW-1133">Transmembrane helix</keyword>
<accession>A0A1Y2CD82</accession>
<evidence type="ECO:0000256" key="1">
    <source>
        <dbReference type="SAM" id="MobiDB-lite"/>
    </source>
</evidence>
<feature type="compositionally biased region" description="Polar residues" evidence="1">
    <location>
        <begin position="440"/>
        <end position="458"/>
    </location>
</feature>
<organism evidence="3 4">
    <name type="scientific">Neocallimastix californiae</name>
    <dbReference type="NCBI Taxonomy" id="1754190"/>
    <lineage>
        <taxon>Eukaryota</taxon>
        <taxon>Fungi</taxon>
        <taxon>Fungi incertae sedis</taxon>
        <taxon>Chytridiomycota</taxon>
        <taxon>Chytridiomycota incertae sedis</taxon>
        <taxon>Neocallimastigomycetes</taxon>
        <taxon>Neocallimastigales</taxon>
        <taxon>Neocallimastigaceae</taxon>
        <taxon>Neocallimastix</taxon>
    </lineage>
</organism>
<evidence type="ECO:0000256" key="2">
    <source>
        <dbReference type="SAM" id="Phobius"/>
    </source>
</evidence>
<proteinExistence type="predicted"/>
<dbReference type="EMBL" id="MCOG01000112">
    <property type="protein sequence ID" value="ORY45010.1"/>
    <property type="molecule type" value="Genomic_DNA"/>
</dbReference>
<feature type="transmembrane region" description="Helical" evidence="2">
    <location>
        <begin position="111"/>
        <end position="133"/>
    </location>
</feature>
<keyword evidence="4" id="KW-1185">Reference proteome</keyword>
<dbReference type="STRING" id="1754190.A0A1Y2CD82"/>
<comment type="caution">
    <text evidence="3">The sequence shown here is derived from an EMBL/GenBank/DDBJ whole genome shotgun (WGS) entry which is preliminary data.</text>
</comment>
<dbReference type="Proteomes" id="UP000193920">
    <property type="component" value="Unassembled WGS sequence"/>
</dbReference>
<sequence length="492" mass="56875">MQDIIHYAEKAYVNDTAVFNVDALGPNVEVYENKLVDSYQGIINSYLCSPFFPWVCLILLVGDGSWHKPVNLVLIGHWLFRATGDFLRGLMNLNPKVNDYYWPYSSKNWLISNAIAHIFWLTGEIIGDWYLLLRTKAVTRNKNKIRLVFCTCILFNLTKVVGMWTYFIHNPMDLRIKDENDKLVLDLNNYNMAWWTTVFFIEVASCLYNLAVVYTLKKGVLYKIEKTRRYLANPFIEKFRQISEFRIITSMIISIVFLPFVAFFVVMVINEYVGDNGNKKHIMTDSSVEQLRQVVLSFNYSFIYIDQILLRRFARNNKIVASNFSNPNTSVSHLKSYTKMSSDYCEVAPYGNIYSNSNSTTSIPDTLFLSKNNNDSSDNYNTSSTYKDSYGSLISKQPLNSFPSTTSQQESSTTSKNQIGSKSSQRSKSFSSKHPPFTNYMDNSSYNPDEQKSINNTPKISKVSGIRTYNYNYTNYENSNNSKYYYVSNYNK</sequence>
<feature type="transmembrane region" description="Helical" evidence="2">
    <location>
        <begin position="145"/>
        <end position="167"/>
    </location>
</feature>
<feature type="region of interest" description="Disordered" evidence="1">
    <location>
        <begin position="398"/>
        <end position="458"/>
    </location>
</feature>
<gene>
    <name evidence="3" type="ORF">LY90DRAFT_509568</name>
</gene>
<dbReference type="AlphaFoldDB" id="A0A1Y2CD82"/>
<feature type="compositionally biased region" description="Low complexity" evidence="1">
    <location>
        <begin position="404"/>
        <end position="433"/>
    </location>
</feature>
<protein>
    <submittedName>
        <fullName evidence="3">Uncharacterized protein</fullName>
    </submittedName>
</protein>
<evidence type="ECO:0000313" key="4">
    <source>
        <dbReference type="Proteomes" id="UP000193920"/>
    </source>
</evidence>
<reference evidence="3 4" key="1">
    <citation type="submission" date="2016-08" db="EMBL/GenBank/DDBJ databases">
        <title>A Parts List for Fungal Cellulosomes Revealed by Comparative Genomics.</title>
        <authorList>
            <consortium name="DOE Joint Genome Institute"/>
            <person name="Haitjema C.H."/>
            <person name="Gilmore S.P."/>
            <person name="Henske J.K."/>
            <person name="Solomon K.V."/>
            <person name="De Groot R."/>
            <person name="Kuo A."/>
            <person name="Mondo S.J."/>
            <person name="Salamov A.A."/>
            <person name="Labutti K."/>
            <person name="Zhao Z."/>
            <person name="Chiniquy J."/>
            <person name="Barry K."/>
            <person name="Brewer H.M."/>
            <person name="Purvine S.O."/>
            <person name="Wright A.T."/>
            <person name="Boxma B."/>
            <person name="Van Alen T."/>
            <person name="Hackstein J.H."/>
            <person name="Baker S.E."/>
            <person name="Grigoriev I.V."/>
            <person name="O'Malley M.A."/>
        </authorList>
    </citation>
    <scope>NUCLEOTIDE SEQUENCE [LARGE SCALE GENOMIC DNA]</scope>
    <source>
        <strain evidence="3 4">G1</strain>
    </source>
</reference>
<keyword evidence="2" id="KW-0812">Transmembrane</keyword>
<feature type="transmembrane region" description="Helical" evidence="2">
    <location>
        <begin position="247"/>
        <end position="270"/>
    </location>
</feature>